<keyword evidence="1" id="KW-0472">Membrane</keyword>
<accession>A0A4Q7JAZ8</accession>
<dbReference type="OrthoDB" id="505641at2"/>
<organism evidence="2 3">
    <name type="scientific">Amycolatopsis suaedae</name>
    <dbReference type="NCBI Taxonomy" id="2510978"/>
    <lineage>
        <taxon>Bacteria</taxon>
        <taxon>Bacillati</taxon>
        <taxon>Actinomycetota</taxon>
        <taxon>Actinomycetes</taxon>
        <taxon>Pseudonocardiales</taxon>
        <taxon>Pseudonocardiaceae</taxon>
        <taxon>Amycolatopsis</taxon>
    </lineage>
</organism>
<name>A0A4Q7JAZ8_9PSEU</name>
<evidence type="ECO:0000256" key="1">
    <source>
        <dbReference type="SAM" id="Phobius"/>
    </source>
</evidence>
<sequence length="428" mass="47179">MTPRRAWYVLAAALAAVLSFVTFLVLYEDSGSGEPSAAPVSLPLVPWEGGPRYYARFPAMAAAGWTDPSFFPIGVWYEAVTSQADVDLDKGAGLNTYFELTTSSKIELVRDNGMFAVPSHQPPGYGRETVGWLLTDEVDLWAHEGDAPWTGNSPGQGQICIPESALCGYTVLRTLRERLPPDDGRARYANFGFGMEFFIPEPLAARFLDYTDVASMDTYWYTDEGMCELSKTPAAVCRTAASYGFTVDRIRHLDGLDGKRQPIYAFVEVGFPFEKFDTEIAPAELAGAVMNSLIHEARGVIYFNHNFGSPCVSQHVLRDACGARIRPAVTEVNRRITELAPVLNTQSISHTFLPGMDTMLKAHGDAYYVFAMPGRGLAPGRHTLTLPPGMAAERAEVLWENRALPAGDGRITDDFPAEHSYRVYRIPR</sequence>
<keyword evidence="1" id="KW-1133">Transmembrane helix</keyword>
<comment type="caution">
    <text evidence="2">The sequence shown here is derived from an EMBL/GenBank/DDBJ whole genome shotgun (WGS) entry which is preliminary data.</text>
</comment>
<keyword evidence="3" id="KW-1185">Reference proteome</keyword>
<evidence type="ECO:0000313" key="2">
    <source>
        <dbReference type="EMBL" id="RZQ64238.1"/>
    </source>
</evidence>
<reference evidence="2 3" key="1">
    <citation type="submission" date="2019-02" db="EMBL/GenBank/DDBJ databases">
        <title>Draft genome sequence of Amycolatopsis sp. 8-3EHSu isolated from roots of Suaeda maritima.</title>
        <authorList>
            <person name="Duangmal K."/>
            <person name="Chantavorakit T."/>
        </authorList>
    </citation>
    <scope>NUCLEOTIDE SEQUENCE [LARGE SCALE GENOMIC DNA]</scope>
    <source>
        <strain evidence="2 3">8-3EHSu</strain>
    </source>
</reference>
<gene>
    <name evidence="2" type="ORF">EWH70_09660</name>
</gene>
<dbReference type="AlphaFoldDB" id="A0A4Q7JAZ8"/>
<feature type="transmembrane region" description="Helical" evidence="1">
    <location>
        <begin position="7"/>
        <end position="27"/>
    </location>
</feature>
<dbReference type="Proteomes" id="UP000292003">
    <property type="component" value="Unassembled WGS sequence"/>
</dbReference>
<evidence type="ECO:0000313" key="3">
    <source>
        <dbReference type="Proteomes" id="UP000292003"/>
    </source>
</evidence>
<proteinExistence type="predicted"/>
<dbReference type="RefSeq" id="WP_130474951.1">
    <property type="nucleotide sequence ID" value="NZ_SFCC01000004.1"/>
</dbReference>
<dbReference type="EMBL" id="SFCC01000004">
    <property type="protein sequence ID" value="RZQ64238.1"/>
    <property type="molecule type" value="Genomic_DNA"/>
</dbReference>
<keyword evidence="1" id="KW-0812">Transmembrane</keyword>
<protein>
    <submittedName>
        <fullName evidence="2">Uncharacterized protein</fullName>
    </submittedName>
</protein>